<keyword evidence="7" id="KW-1185">Reference proteome</keyword>
<evidence type="ECO:0000259" key="5">
    <source>
        <dbReference type="PROSITE" id="PS50835"/>
    </source>
</evidence>
<evidence type="ECO:0000256" key="3">
    <source>
        <dbReference type="ARBA" id="ARBA00043265"/>
    </source>
</evidence>
<name>A0A096M7P3_POEFO</name>
<reference evidence="6" key="3">
    <citation type="submission" date="2025-09" db="UniProtKB">
        <authorList>
            <consortium name="Ensembl"/>
        </authorList>
    </citation>
    <scope>IDENTIFICATION</scope>
</reference>
<evidence type="ECO:0000313" key="7">
    <source>
        <dbReference type="Proteomes" id="UP000028760"/>
    </source>
</evidence>
<dbReference type="GO" id="GO:0019814">
    <property type="term" value="C:immunoglobulin complex"/>
    <property type="evidence" value="ECO:0007669"/>
    <property type="project" value="UniProtKB-KW"/>
</dbReference>
<dbReference type="Ensembl" id="ENSPFOT00000025646.1">
    <property type="protein sequence ID" value="ENSPFOP00000027434.1"/>
    <property type="gene ID" value="ENSPFOG00000022629.1"/>
</dbReference>
<dbReference type="Gene3D" id="2.60.40.10">
    <property type="entry name" value="Immunoglobulins"/>
    <property type="match status" value="1"/>
</dbReference>
<dbReference type="InterPro" id="IPR050199">
    <property type="entry name" value="IgHV"/>
</dbReference>
<dbReference type="GO" id="GO:0002250">
    <property type="term" value="P:adaptive immune response"/>
    <property type="evidence" value="ECO:0007669"/>
    <property type="project" value="UniProtKB-KW"/>
</dbReference>
<evidence type="ECO:0000256" key="4">
    <source>
        <dbReference type="SAM" id="SignalP"/>
    </source>
</evidence>
<dbReference type="SUPFAM" id="SSF48726">
    <property type="entry name" value="Immunoglobulin"/>
    <property type="match status" value="1"/>
</dbReference>
<dbReference type="InterPro" id="IPR007110">
    <property type="entry name" value="Ig-like_dom"/>
</dbReference>
<evidence type="ECO:0000256" key="1">
    <source>
        <dbReference type="ARBA" id="ARBA00022859"/>
    </source>
</evidence>
<feature type="signal peptide" evidence="4">
    <location>
        <begin position="1"/>
        <end position="17"/>
    </location>
</feature>
<dbReference type="AlphaFoldDB" id="A0A096M7P3"/>
<reference evidence="6" key="2">
    <citation type="submission" date="2025-08" db="UniProtKB">
        <authorList>
            <consortium name="Ensembl"/>
        </authorList>
    </citation>
    <scope>IDENTIFICATION</scope>
</reference>
<dbReference type="GeneTree" id="ENSGT01020000230358"/>
<dbReference type="EMBL" id="AYCK01026809">
    <property type="status" value="NOT_ANNOTATED_CDS"/>
    <property type="molecule type" value="Genomic_DNA"/>
</dbReference>
<dbReference type="SMART" id="SM00406">
    <property type="entry name" value="IGv"/>
    <property type="match status" value="1"/>
</dbReference>
<dbReference type="PANTHER" id="PTHR23266">
    <property type="entry name" value="IMMUNOGLOBULIN HEAVY CHAIN"/>
    <property type="match status" value="1"/>
</dbReference>
<organism evidence="6 7">
    <name type="scientific">Poecilia formosa</name>
    <name type="common">Amazon molly</name>
    <name type="synonym">Limia formosa</name>
    <dbReference type="NCBI Taxonomy" id="48698"/>
    <lineage>
        <taxon>Eukaryota</taxon>
        <taxon>Metazoa</taxon>
        <taxon>Chordata</taxon>
        <taxon>Craniata</taxon>
        <taxon>Vertebrata</taxon>
        <taxon>Euteleostomi</taxon>
        <taxon>Actinopterygii</taxon>
        <taxon>Neopterygii</taxon>
        <taxon>Teleostei</taxon>
        <taxon>Neoteleostei</taxon>
        <taxon>Acanthomorphata</taxon>
        <taxon>Ovalentaria</taxon>
        <taxon>Atherinomorphae</taxon>
        <taxon>Cyprinodontiformes</taxon>
        <taxon>Poeciliidae</taxon>
        <taxon>Poeciliinae</taxon>
        <taxon>Poecilia</taxon>
    </lineage>
</organism>
<feature type="domain" description="Ig-like" evidence="5">
    <location>
        <begin position="18"/>
        <end position="129"/>
    </location>
</feature>
<feature type="chain" id="PRO_5001921074" description="Ig-like domain-containing protein" evidence="4">
    <location>
        <begin position="18"/>
        <end position="149"/>
    </location>
</feature>
<sequence length="149" mass="16508">MFSVAFLLLAAASCVKCEQLTQAAAQAVQSGQSLTISCQVSYSLGSYPTFWIRQAAGKTLEWIGAARTGYTTDYNNMMKNKFSITLQDSSKTVTLNGQNMQHEDSGVYYCARRDTVIQTSSKAVQKLLNKLFQTTREGLFCVILCILLY</sequence>
<keyword evidence="4" id="KW-0732">Signal</keyword>
<dbReference type="GO" id="GO:0005576">
    <property type="term" value="C:extracellular region"/>
    <property type="evidence" value="ECO:0007669"/>
    <property type="project" value="UniProtKB-ARBA"/>
</dbReference>
<protein>
    <recommendedName>
        <fullName evidence="5">Ig-like domain-containing protein</fullName>
    </recommendedName>
</protein>
<dbReference type="InterPro" id="IPR036179">
    <property type="entry name" value="Ig-like_dom_sf"/>
</dbReference>
<dbReference type="SMART" id="SM00409">
    <property type="entry name" value="IG"/>
    <property type="match status" value="1"/>
</dbReference>
<evidence type="ECO:0000313" key="6">
    <source>
        <dbReference type="Ensembl" id="ENSPFOP00000027434.1"/>
    </source>
</evidence>
<dbReference type="Pfam" id="PF07686">
    <property type="entry name" value="V-set"/>
    <property type="match status" value="1"/>
</dbReference>
<keyword evidence="2" id="KW-1064">Adaptive immunity</keyword>
<dbReference type="InterPro" id="IPR013783">
    <property type="entry name" value="Ig-like_fold"/>
</dbReference>
<keyword evidence="3" id="KW-1280">Immunoglobulin</keyword>
<dbReference type="InterPro" id="IPR013106">
    <property type="entry name" value="Ig_V-set"/>
</dbReference>
<reference evidence="7" key="1">
    <citation type="submission" date="2013-10" db="EMBL/GenBank/DDBJ databases">
        <authorList>
            <person name="Schartl M."/>
            <person name="Warren W."/>
        </authorList>
    </citation>
    <scope>NUCLEOTIDE SEQUENCE [LARGE SCALE GENOMIC DNA]</scope>
    <source>
        <strain evidence="7">female</strain>
    </source>
</reference>
<dbReference type="PROSITE" id="PS50835">
    <property type="entry name" value="IG_LIKE"/>
    <property type="match status" value="1"/>
</dbReference>
<keyword evidence="1" id="KW-0391">Immunity</keyword>
<evidence type="ECO:0000256" key="2">
    <source>
        <dbReference type="ARBA" id="ARBA00023130"/>
    </source>
</evidence>
<accession>A0A096M7P3</accession>
<dbReference type="InterPro" id="IPR003599">
    <property type="entry name" value="Ig_sub"/>
</dbReference>
<proteinExistence type="predicted"/>
<dbReference type="Proteomes" id="UP000028760">
    <property type="component" value="Unassembled WGS sequence"/>
</dbReference>